<sequence>MSRKYDIQMTSFSPEGRLKKIENVLHLINREKSLIAIKTKEGILLAVEKEITFKLNQDSRYSDDIFLIDNHIFCATTGIKSDIPTLINYARLQSQVHKQIYQTPIPIENLVNILCDIKQKFTQFTGKRIYKLSLIITGWDDSSGFQLFHTDPSGNYSSWQAIAVGRDNALNQDILNQEVNNEIDLQKAIGITAKIFCKKFFSSNLFQLVDLIVIRKDGINNTIYYRFNPKEIKYLYKKIIEV</sequence>
<evidence type="ECO:0000256" key="1">
    <source>
        <dbReference type="ARBA" id="ARBA00022942"/>
    </source>
</evidence>
<dbReference type="GeneID" id="10447022"/>
<evidence type="ECO:0000313" key="2">
    <source>
        <dbReference type="EMBL" id="AEA38807.1"/>
    </source>
</evidence>
<dbReference type="PANTHER" id="PTHR11599">
    <property type="entry name" value="PROTEASOME SUBUNIT ALPHA/BETA"/>
    <property type="match status" value="1"/>
</dbReference>
<dbReference type="Pfam" id="PF00227">
    <property type="entry name" value="Proteasome"/>
    <property type="match status" value="1"/>
</dbReference>
<dbReference type="InterPro" id="IPR029055">
    <property type="entry name" value="Ntn_hydrolases_N"/>
</dbReference>
<organism evidence="2 3">
    <name type="scientific">Cryptomonas paramaecium</name>
    <dbReference type="NCBI Taxonomy" id="2898"/>
    <lineage>
        <taxon>Eukaryota</taxon>
        <taxon>Cryptophyceae</taxon>
        <taxon>Cryptomonadales</taxon>
        <taxon>Cryptomonadaceae</taxon>
        <taxon>Cryptomonas</taxon>
    </lineage>
</organism>
<gene>
    <name evidence="2" type="primary">prsA3</name>
    <name evidence="2" type="ORF">CPARA_1gp149</name>
</gene>
<dbReference type="InterPro" id="IPR050115">
    <property type="entry name" value="Proteasome_alpha"/>
</dbReference>
<evidence type="ECO:0000313" key="3">
    <source>
        <dbReference type="Proteomes" id="UP000243423"/>
    </source>
</evidence>
<accession>F2HHL1</accession>
<reference evidence="2 3" key="1">
    <citation type="journal article" date="2011" name="Genome Biol. Evol.">
        <title>Complete nucleomorph genome sequence of the nonphotosynthetic alga Cryptomonas paramecium reveals a core nucleomorph gene set.</title>
        <authorList>
            <person name="Tanifuji G."/>
            <person name="Onodera N.T."/>
            <person name="Wheeler T.J."/>
            <person name="Dlutek M."/>
            <person name="Donaher N."/>
            <person name="Archibald J.M."/>
        </authorList>
    </citation>
    <scope>NUCLEOTIDE SEQUENCE [LARGE SCALE GENOMIC DNA]</scope>
    <source>
        <strain evidence="2 3">CCAP977/2A</strain>
    </source>
</reference>
<dbReference type="InterPro" id="IPR001353">
    <property type="entry name" value="Proteasome_sua/b"/>
</dbReference>
<dbReference type="Proteomes" id="UP000243423">
    <property type="component" value="Nucleomorph 1"/>
</dbReference>
<proteinExistence type="predicted"/>
<dbReference type="GO" id="GO:0005839">
    <property type="term" value="C:proteasome core complex"/>
    <property type="evidence" value="ECO:0007669"/>
    <property type="project" value="InterPro"/>
</dbReference>
<dbReference type="Gene3D" id="3.60.20.10">
    <property type="entry name" value="Glutamine Phosphoribosylpyrophosphate, subunit 1, domain 1"/>
    <property type="match status" value="1"/>
</dbReference>
<dbReference type="EMBL" id="CP002172">
    <property type="protein sequence ID" value="AEA38807.1"/>
    <property type="molecule type" value="Genomic_DNA"/>
</dbReference>
<dbReference type="RefSeq" id="XP_003239705.1">
    <property type="nucleotide sequence ID" value="XM_003239657.1"/>
</dbReference>
<keyword evidence="2" id="KW-0542">Nucleomorph</keyword>
<keyword evidence="1 2" id="KW-0647">Proteasome</keyword>
<dbReference type="MEROPS" id="T01.973"/>
<dbReference type="GO" id="GO:0051603">
    <property type="term" value="P:proteolysis involved in protein catabolic process"/>
    <property type="evidence" value="ECO:0007669"/>
    <property type="project" value="InterPro"/>
</dbReference>
<protein>
    <submittedName>
        <fullName evidence="2">26S proteasome SU</fullName>
    </submittedName>
</protein>
<dbReference type="AlphaFoldDB" id="F2HHL1"/>
<name>F2HHL1_9CRYP</name>
<dbReference type="SUPFAM" id="SSF56235">
    <property type="entry name" value="N-terminal nucleophile aminohydrolases (Ntn hydrolases)"/>
    <property type="match status" value="1"/>
</dbReference>
<geneLocation type="nucleomorph" evidence="2"/>